<feature type="transmembrane region" description="Helical" evidence="12">
    <location>
        <begin position="211"/>
        <end position="239"/>
    </location>
</feature>
<dbReference type="InterPro" id="IPR043130">
    <property type="entry name" value="CDP-OH_PTrfase_TM_dom"/>
</dbReference>
<evidence type="ECO:0000256" key="10">
    <source>
        <dbReference type="ARBA" id="ARBA00023264"/>
    </source>
</evidence>
<keyword evidence="5 12" id="KW-0812">Transmembrane</keyword>
<evidence type="ECO:0000256" key="3">
    <source>
        <dbReference type="ARBA" id="ARBA00022516"/>
    </source>
</evidence>
<feature type="transmembrane region" description="Helical" evidence="12">
    <location>
        <begin position="34"/>
        <end position="55"/>
    </location>
</feature>
<sequence length="252" mass="28019">MNIKKHIPNLFTLGNLFFGILATIYAVVGVYEYVFLFVVIGIVLDFFDGFLARILNVQGELGKQLDSLADMVTSGVAPGVVMFSLLNQNSFAVKTFFEETININAFNSVDNSEFYLSFIGFLVTLAACYRLAKFNIDTRQAESFIGLPTPAMSLFVVALPLIDIDFVKDLLSNNYVLIAITLMLSYLMNANLPLLSLKFKTFGFKENMMKYLLIITSGVLLITLKFLAVPLIIVVYIILSIINNSNAKQKVG</sequence>
<keyword evidence="8 12" id="KW-0472">Membrane</keyword>
<keyword evidence="10" id="KW-1208">Phospholipid metabolism</keyword>
<evidence type="ECO:0000313" key="14">
    <source>
        <dbReference type="Proteomes" id="UP001597508"/>
    </source>
</evidence>
<feature type="transmembrane region" description="Helical" evidence="12">
    <location>
        <begin position="67"/>
        <end position="86"/>
    </location>
</feature>
<dbReference type="InterPro" id="IPR050324">
    <property type="entry name" value="CDP-alcohol_PTase-I"/>
</dbReference>
<reference evidence="14" key="1">
    <citation type="journal article" date="2019" name="Int. J. Syst. Evol. Microbiol.">
        <title>The Global Catalogue of Microorganisms (GCM) 10K type strain sequencing project: providing services to taxonomists for standard genome sequencing and annotation.</title>
        <authorList>
            <consortium name="The Broad Institute Genomics Platform"/>
            <consortium name="The Broad Institute Genome Sequencing Center for Infectious Disease"/>
            <person name="Wu L."/>
            <person name="Ma J."/>
        </authorList>
    </citation>
    <scope>NUCLEOTIDE SEQUENCE [LARGE SCALE GENOMIC DNA]</scope>
    <source>
        <strain evidence="14">KCTC 52127</strain>
    </source>
</reference>
<accession>A0ABW5LSM2</accession>
<evidence type="ECO:0000256" key="8">
    <source>
        <dbReference type="ARBA" id="ARBA00023136"/>
    </source>
</evidence>
<feature type="transmembrane region" description="Helical" evidence="12">
    <location>
        <begin position="7"/>
        <end position="28"/>
    </location>
</feature>
<feature type="transmembrane region" description="Helical" evidence="12">
    <location>
        <begin position="174"/>
        <end position="199"/>
    </location>
</feature>
<comment type="caution">
    <text evidence="13">The sequence shown here is derived from an EMBL/GenBank/DDBJ whole genome shotgun (WGS) entry which is preliminary data.</text>
</comment>
<keyword evidence="9" id="KW-0594">Phospholipid biosynthesis</keyword>
<evidence type="ECO:0000256" key="4">
    <source>
        <dbReference type="ARBA" id="ARBA00022679"/>
    </source>
</evidence>
<evidence type="ECO:0000256" key="7">
    <source>
        <dbReference type="ARBA" id="ARBA00023098"/>
    </source>
</evidence>
<evidence type="ECO:0000256" key="9">
    <source>
        <dbReference type="ARBA" id="ARBA00023209"/>
    </source>
</evidence>
<dbReference type="Pfam" id="PF01066">
    <property type="entry name" value="CDP-OH_P_transf"/>
    <property type="match status" value="1"/>
</dbReference>
<proteinExistence type="inferred from homology"/>
<dbReference type="Proteomes" id="UP001597508">
    <property type="component" value="Unassembled WGS sequence"/>
</dbReference>
<evidence type="ECO:0000256" key="6">
    <source>
        <dbReference type="ARBA" id="ARBA00022989"/>
    </source>
</evidence>
<comment type="subcellular location">
    <subcellularLocation>
        <location evidence="1">Membrane</location>
        <topology evidence="1">Multi-pass membrane protein</topology>
    </subcellularLocation>
</comment>
<evidence type="ECO:0000256" key="12">
    <source>
        <dbReference type="SAM" id="Phobius"/>
    </source>
</evidence>
<gene>
    <name evidence="13" type="ORF">ACFSRZ_10305</name>
</gene>
<dbReference type="InterPro" id="IPR000462">
    <property type="entry name" value="CDP-OH_P_trans"/>
</dbReference>
<evidence type="ECO:0000313" key="13">
    <source>
        <dbReference type="EMBL" id="MFD2567765.1"/>
    </source>
</evidence>
<dbReference type="EMBL" id="JBHULH010000004">
    <property type="protein sequence ID" value="MFD2567765.1"/>
    <property type="molecule type" value="Genomic_DNA"/>
</dbReference>
<evidence type="ECO:0000256" key="5">
    <source>
        <dbReference type="ARBA" id="ARBA00022692"/>
    </source>
</evidence>
<dbReference type="RefSeq" id="WP_379666471.1">
    <property type="nucleotide sequence ID" value="NZ_JBHULH010000004.1"/>
</dbReference>
<keyword evidence="6 12" id="KW-1133">Transmembrane helix</keyword>
<protein>
    <submittedName>
        <fullName evidence="13">CDP-alcohol phosphatidyltransferase family protein</fullName>
    </submittedName>
</protein>
<evidence type="ECO:0000256" key="11">
    <source>
        <dbReference type="RuleBase" id="RU003750"/>
    </source>
</evidence>
<keyword evidence="14" id="KW-1185">Reference proteome</keyword>
<dbReference type="Gene3D" id="1.20.120.1760">
    <property type="match status" value="1"/>
</dbReference>
<dbReference type="PANTHER" id="PTHR14269:SF61">
    <property type="entry name" value="CDP-DIACYLGLYCEROL--SERINE O-PHOSPHATIDYLTRANSFERASE"/>
    <property type="match status" value="1"/>
</dbReference>
<dbReference type="PANTHER" id="PTHR14269">
    <property type="entry name" value="CDP-DIACYLGLYCEROL--GLYCEROL-3-PHOSPHATE 3-PHOSPHATIDYLTRANSFERASE-RELATED"/>
    <property type="match status" value="1"/>
</dbReference>
<organism evidence="13 14">
    <name type="scientific">Pseudotenacibaculum haliotis</name>
    <dbReference type="NCBI Taxonomy" id="1862138"/>
    <lineage>
        <taxon>Bacteria</taxon>
        <taxon>Pseudomonadati</taxon>
        <taxon>Bacteroidota</taxon>
        <taxon>Flavobacteriia</taxon>
        <taxon>Flavobacteriales</taxon>
        <taxon>Flavobacteriaceae</taxon>
        <taxon>Pseudotenacibaculum</taxon>
    </lineage>
</organism>
<feature type="transmembrane region" description="Helical" evidence="12">
    <location>
        <begin position="144"/>
        <end position="162"/>
    </location>
</feature>
<keyword evidence="4 11" id="KW-0808">Transferase</keyword>
<dbReference type="PROSITE" id="PS00379">
    <property type="entry name" value="CDP_ALCOHOL_P_TRANSF"/>
    <property type="match status" value="1"/>
</dbReference>
<keyword evidence="3" id="KW-0444">Lipid biosynthesis</keyword>
<name>A0ABW5LSM2_9FLAO</name>
<feature type="transmembrane region" description="Helical" evidence="12">
    <location>
        <begin position="114"/>
        <end position="132"/>
    </location>
</feature>
<comment type="similarity">
    <text evidence="2 11">Belongs to the CDP-alcohol phosphatidyltransferase class-I family.</text>
</comment>
<evidence type="ECO:0000256" key="1">
    <source>
        <dbReference type="ARBA" id="ARBA00004141"/>
    </source>
</evidence>
<dbReference type="InterPro" id="IPR048254">
    <property type="entry name" value="CDP_ALCOHOL_P_TRANSF_CS"/>
</dbReference>
<evidence type="ECO:0000256" key="2">
    <source>
        <dbReference type="ARBA" id="ARBA00010441"/>
    </source>
</evidence>
<keyword evidence="7" id="KW-0443">Lipid metabolism</keyword>